<evidence type="ECO:0000313" key="9">
    <source>
        <dbReference type="EMBL" id="MFC3701578.1"/>
    </source>
</evidence>
<dbReference type="RefSeq" id="WP_290280731.1">
    <property type="nucleotide sequence ID" value="NZ_JAUFQI010000001.1"/>
</dbReference>
<evidence type="ECO:0000256" key="8">
    <source>
        <dbReference type="SAM" id="Phobius"/>
    </source>
</evidence>
<evidence type="ECO:0000256" key="2">
    <source>
        <dbReference type="ARBA" id="ARBA00007935"/>
    </source>
</evidence>
<dbReference type="Pfam" id="PF01032">
    <property type="entry name" value="FecCD"/>
    <property type="match status" value="1"/>
</dbReference>
<evidence type="ECO:0000256" key="1">
    <source>
        <dbReference type="ARBA" id="ARBA00004651"/>
    </source>
</evidence>
<keyword evidence="6 8" id="KW-1133">Transmembrane helix</keyword>
<dbReference type="PANTHER" id="PTHR30472">
    <property type="entry name" value="FERRIC ENTEROBACTIN TRANSPORT SYSTEM PERMEASE PROTEIN"/>
    <property type="match status" value="1"/>
</dbReference>
<feature type="transmembrane region" description="Helical" evidence="8">
    <location>
        <begin position="286"/>
        <end position="305"/>
    </location>
</feature>
<feature type="transmembrane region" description="Helical" evidence="8">
    <location>
        <begin position="77"/>
        <end position="94"/>
    </location>
</feature>
<evidence type="ECO:0000256" key="5">
    <source>
        <dbReference type="ARBA" id="ARBA00022692"/>
    </source>
</evidence>
<dbReference type="EMBL" id="JBHRYN010000010">
    <property type="protein sequence ID" value="MFC3701578.1"/>
    <property type="molecule type" value="Genomic_DNA"/>
</dbReference>
<dbReference type="SUPFAM" id="SSF81345">
    <property type="entry name" value="ABC transporter involved in vitamin B12 uptake, BtuC"/>
    <property type="match status" value="1"/>
</dbReference>
<feature type="transmembrane region" description="Helical" evidence="8">
    <location>
        <begin position="176"/>
        <end position="194"/>
    </location>
</feature>
<keyword evidence="7 8" id="KW-0472">Membrane</keyword>
<protein>
    <submittedName>
        <fullName evidence="9">ABC transporter permease</fullName>
    </submittedName>
</protein>
<dbReference type="CDD" id="cd06550">
    <property type="entry name" value="TM_ABC_iron-siderophores_like"/>
    <property type="match status" value="1"/>
</dbReference>
<feature type="transmembrane region" description="Helical" evidence="8">
    <location>
        <begin position="128"/>
        <end position="150"/>
    </location>
</feature>
<dbReference type="PANTHER" id="PTHR30472:SF27">
    <property type="entry name" value="PETROBACTIN IMPORT SYSTEM PERMEASE PROTEIN YCLN"/>
    <property type="match status" value="1"/>
</dbReference>
<comment type="similarity">
    <text evidence="2">Belongs to the binding-protein-dependent transport system permease family. FecCD subfamily.</text>
</comment>
<reference evidence="10" key="1">
    <citation type="journal article" date="2019" name="Int. J. Syst. Evol. Microbiol.">
        <title>The Global Catalogue of Microorganisms (GCM) 10K type strain sequencing project: providing services to taxonomists for standard genome sequencing and annotation.</title>
        <authorList>
            <consortium name="The Broad Institute Genomics Platform"/>
            <consortium name="The Broad Institute Genome Sequencing Center for Infectious Disease"/>
            <person name="Wu L."/>
            <person name="Ma J."/>
        </authorList>
    </citation>
    <scope>NUCLEOTIDE SEQUENCE [LARGE SCALE GENOMIC DNA]</scope>
    <source>
        <strain evidence="10">CECT 8288</strain>
    </source>
</reference>
<gene>
    <name evidence="9" type="ORF">ACFOND_08020</name>
</gene>
<dbReference type="Proteomes" id="UP001595710">
    <property type="component" value="Unassembled WGS sequence"/>
</dbReference>
<feature type="transmembrane region" description="Helical" evidence="8">
    <location>
        <begin position="45"/>
        <end position="65"/>
    </location>
</feature>
<keyword evidence="10" id="KW-1185">Reference proteome</keyword>
<dbReference type="InterPro" id="IPR000522">
    <property type="entry name" value="ABC_transptr_permease_BtuC"/>
</dbReference>
<comment type="subcellular location">
    <subcellularLocation>
        <location evidence="1">Cell membrane</location>
        <topology evidence="1">Multi-pass membrane protein</topology>
    </subcellularLocation>
</comment>
<evidence type="ECO:0000256" key="7">
    <source>
        <dbReference type="ARBA" id="ARBA00023136"/>
    </source>
</evidence>
<keyword evidence="5 8" id="KW-0812">Transmembrane</keyword>
<dbReference type="InterPro" id="IPR037294">
    <property type="entry name" value="ABC_BtuC-like"/>
</dbReference>
<feature type="transmembrane region" description="Helical" evidence="8">
    <location>
        <begin position="6"/>
        <end position="24"/>
    </location>
</feature>
<dbReference type="Gene3D" id="1.10.3470.10">
    <property type="entry name" value="ABC transporter involved in vitamin B12 uptake, BtuC"/>
    <property type="match status" value="1"/>
</dbReference>
<feature type="transmembrane region" description="Helical" evidence="8">
    <location>
        <begin position="214"/>
        <end position="247"/>
    </location>
</feature>
<comment type="caution">
    <text evidence="9">The sequence shown here is derived from an EMBL/GenBank/DDBJ whole genome shotgun (WGS) entry which is preliminary data.</text>
</comment>
<evidence type="ECO:0000313" key="10">
    <source>
        <dbReference type="Proteomes" id="UP001595710"/>
    </source>
</evidence>
<organism evidence="9 10">
    <name type="scientific">Reinekea marina</name>
    <dbReference type="NCBI Taxonomy" id="1310421"/>
    <lineage>
        <taxon>Bacteria</taxon>
        <taxon>Pseudomonadati</taxon>
        <taxon>Pseudomonadota</taxon>
        <taxon>Gammaproteobacteria</taxon>
        <taxon>Oceanospirillales</taxon>
        <taxon>Saccharospirillaceae</taxon>
        <taxon>Reinekea</taxon>
    </lineage>
</organism>
<feature type="transmembrane region" description="Helical" evidence="8">
    <location>
        <begin position="259"/>
        <end position="280"/>
    </location>
</feature>
<name>A0ABV7WU05_9GAMM</name>
<evidence type="ECO:0000256" key="4">
    <source>
        <dbReference type="ARBA" id="ARBA00022475"/>
    </source>
</evidence>
<proteinExistence type="inferred from homology"/>
<accession>A0ABV7WU05</accession>
<keyword evidence="3" id="KW-0813">Transport</keyword>
<keyword evidence="4" id="KW-1003">Cell membrane</keyword>
<evidence type="ECO:0000256" key="3">
    <source>
        <dbReference type="ARBA" id="ARBA00022448"/>
    </source>
</evidence>
<sequence length="312" mass="33797">MIRFGLALLLVAALAVASLFIGVIDITAQESNWSLLFQTRIPRTIAVLLTGMSLAVAGVIMQILARNKFVEPTTTGTVEWATLGVLLLIIFAPQTSVTLKLIVASLFSVFGSASFLFLLSRIKLRSNVIVPLVGIIYGGIISSVVMFIAFQHDLVQAIWTWVQGDFSMILKGRYELLWISAGLCLLAYITANQFTLVGLGKSYSQNLGLNYKWYLSWGVLIVSLISGITVVIAGVIPFLGLVIPNLISAIIGDNLKKSLPWIALLGAGLVLVCDITARLIRFPYEMPVGVIMGVVGSNIFLTILIKANRKNA</sequence>
<feature type="transmembrane region" description="Helical" evidence="8">
    <location>
        <begin position="101"/>
        <end position="122"/>
    </location>
</feature>
<evidence type="ECO:0000256" key="6">
    <source>
        <dbReference type="ARBA" id="ARBA00022989"/>
    </source>
</evidence>